<reference evidence="1" key="1">
    <citation type="submission" date="2021-06" db="EMBL/GenBank/DDBJ databases">
        <authorList>
            <person name="Kallberg Y."/>
            <person name="Tangrot J."/>
            <person name="Rosling A."/>
        </authorList>
    </citation>
    <scope>NUCLEOTIDE SEQUENCE</scope>
    <source>
        <strain evidence="1">CL356</strain>
    </source>
</reference>
<feature type="non-terminal residue" evidence="1">
    <location>
        <position position="1"/>
    </location>
</feature>
<comment type="caution">
    <text evidence="1">The sequence shown here is derived from an EMBL/GenBank/DDBJ whole genome shotgun (WGS) entry which is preliminary data.</text>
</comment>
<keyword evidence="2" id="KW-1185">Reference proteome</keyword>
<proteinExistence type="predicted"/>
<protein>
    <submittedName>
        <fullName evidence="1">10530_t:CDS:1</fullName>
    </submittedName>
</protein>
<sequence>DYESVDAKSPPSSDHAFRRSESPLGLSVGFNRELDVKSRAIALIFYYLLVAWVRRFVLPEPIRVPNLLRFSPTLVGRKEVMEELFHPAYDGDVKSLSAFSLSSLLSVCAMGLLWDSTTPSWENDYKLFRYWARALFWTEFPKGPTTIADMESLLLLFALSGPSPDIPAEQSYELLAWGIKMGLRTFLPVYTCLFALNYEQIVILNLSTYLLLRLFVVDGSSGTNRLSPLHFADCNILELELGATANISQRFLPEYHAQLTLLIQDMLAHFMESGLSPSYAAVIRMEAKFQQLDVNTIDSPTPTVTDKMANAPESPSEERRQAILAYKRGYKSFLALNLHKTYFSYSIMRPKEDPLHGRLGKSTHAM</sequence>
<accession>A0ACA9P8T7</accession>
<gene>
    <name evidence="1" type="ORF">ACOLOM_LOCUS10090</name>
</gene>
<name>A0ACA9P8T7_9GLOM</name>
<dbReference type="EMBL" id="CAJVPT010031396">
    <property type="protein sequence ID" value="CAG8697523.1"/>
    <property type="molecule type" value="Genomic_DNA"/>
</dbReference>
<evidence type="ECO:0000313" key="2">
    <source>
        <dbReference type="Proteomes" id="UP000789525"/>
    </source>
</evidence>
<organism evidence="1 2">
    <name type="scientific">Acaulospora colombiana</name>
    <dbReference type="NCBI Taxonomy" id="27376"/>
    <lineage>
        <taxon>Eukaryota</taxon>
        <taxon>Fungi</taxon>
        <taxon>Fungi incertae sedis</taxon>
        <taxon>Mucoromycota</taxon>
        <taxon>Glomeromycotina</taxon>
        <taxon>Glomeromycetes</taxon>
        <taxon>Diversisporales</taxon>
        <taxon>Acaulosporaceae</taxon>
        <taxon>Acaulospora</taxon>
    </lineage>
</organism>
<dbReference type="Proteomes" id="UP000789525">
    <property type="component" value="Unassembled WGS sequence"/>
</dbReference>
<evidence type="ECO:0000313" key="1">
    <source>
        <dbReference type="EMBL" id="CAG8697523.1"/>
    </source>
</evidence>